<comment type="similarity">
    <text evidence="2 7">Belongs to the CTL (choline transporter-like) family.</text>
</comment>
<gene>
    <name evidence="8" type="ORF">THAPSDRAFT_13326</name>
</gene>
<keyword evidence="6" id="KW-0325">Glycoprotein</keyword>
<proteinExistence type="inferred from homology"/>
<dbReference type="HOGENOM" id="CLU_551346_0_0_1"/>
<feature type="transmembrane region" description="Helical" evidence="7">
    <location>
        <begin position="211"/>
        <end position="233"/>
    </location>
</feature>
<dbReference type="InterPro" id="IPR007603">
    <property type="entry name" value="Choline_transptr-like"/>
</dbReference>
<keyword evidence="9" id="KW-1185">Reference proteome</keyword>
<dbReference type="GO" id="GO:0005886">
    <property type="term" value="C:plasma membrane"/>
    <property type="evidence" value="ECO:0007669"/>
    <property type="project" value="UniProtKB-SubCell"/>
</dbReference>
<organism evidence="8 9">
    <name type="scientific">Thalassiosira pseudonana</name>
    <name type="common">Marine diatom</name>
    <name type="synonym">Cyclotella nana</name>
    <dbReference type="NCBI Taxonomy" id="35128"/>
    <lineage>
        <taxon>Eukaryota</taxon>
        <taxon>Sar</taxon>
        <taxon>Stramenopiles</taxon>
        <taxon>Ochrophyta</taxon>
        <taxon>Bacillariophyta</taxon>
        <taxon>Coscinodiscophyceae</taxon>
        <taxon>Thalassiosirophycidae</taxon>
        <taxon>Thalassiosirales</taxon>
        <taxon>Thalassiosiraceae</taxon>
        <taxon>Thalassiosira</taxon>
    </lineage>
</organism>
<evidence type="ECO:0000256" key="6">
    <source>
        <dbReference type="ARBA" id="ARBA00023180"/>
    </source>
</evidence>
<sequence length="580" mass="65095">VESRRTCTDVLFLLLLVCAWIAMTGVGLAATGLIKSEVIKKGDPRRLINGLDYHANICGVTNYQTPLGADVINLPKAYPLPSGYFVCVERCPSVTNYDEFHCEYETVDITNTKKSLQIAHTSQKQCMPYIKSTSFLSYCIPDIPNVTTSNNETHTEISITMEDQINSQSDFFDKLMTDVYNVRYVIFYFGCGMAMVLGIVFLVVIQLPGFLSLLVWTMIIAVDASLIGAGWYTKETSLKWASSETRGGNEAVALFYASYVLYGLAVLWVMIICYIRRRIVLAIYCVKESARAISAMPVMTLFPVAQVLGLVAFTVVWGIYMAFLASSGDVTGSYGCFLYKELTYSTNTKYAALYMLFMWFWTSQFLVAVGQLVVAVSVSLWYFSRDRSQIGNTTFCRVLYLVSFHHLGTAAFGSLVIAIVKTIGTILTYVQKRLSKSQLRLAVLLLKVLHNLMWCIEKCLKFINKQAYCQTAIFSYSFCKAARMGFFLILRNALRISAVSIVSRIVLFINKTFITVASTVAGYYYLEMHFGDELNLLMMPTLLIGLVAYAVSEMFDEVFGMSISTLLQCFIADEEMFDDS</sequence>
<evidence type="ECO:0000256" key="2">
    <source>
        <dbReference type="ARBA" id="ARBA00007168"/>
    </source>
</evidence>
<feature type="transmembrane region" description="Helical" evidence="7">
    <location>
        <begin position="184"/>
        <end position="204"/>
    </location>
</feature>
<dbReference type="EMBL" id="CM000642">
    <property type="protein sequence ID" value="EED92275.1"/>
    <property type="molecule type" value="Genomic_DNA"/>
</dbReference>
<feature type="transmembrane region" description="Helical" evidence="7">
    <location>
        <begin position="533"/>
        <end position="551"/>
    </location>
</feature>
<dbReference type="Proteomes" id="UP000001449">
    <property type="component" value="Chromosome 5"/>
</dbReference>
<feature type="transmembrane region" description="Helical" evidence="7">
    <location>
        <begin position="501"/>
        <end position="526"/>
    </location>
</feature>
<feature type="non-terminal residue" evidence="8">
    <location>
        <position position="1"/>
    </location>
</feature>
<dbReference type="GeneID" id="7448469"/>
<dbReference type="PaxDb" id="35128-Thaps13326"/>
<feature type="non-terminal residue" evidence="8">
    <location>
        <position position="580"/>
    </location>
</feature>
<dbReference type="GO" id="GO:0022857">
    <property type="term" value="F:transmembrane transporter activity"/>
    <property type="evidence" value="ECO:0000318"/>
    <property type="project" value="GO_Central"/>
</dbReference>
<protein>
    <recommendedName>
        <fullName evidence="7">Choline transporter-like protein</fullName>
    </recommendedName>
</protein>
<dbReference type="InParanoid" id="B8C1T3"/>
<dbReference type="GO" id="GO:0016020">
    <property type="term" value="C:membrane"/>
    <property type="evidence" value="ECO:0000318"/>
    <property type="project" value="GO_Central"/>
</dbReference>
<dbReference type="eggNOG" id="KOG1362">
    <property type="taxonomic scope" value="Eukaryota"/>
</dbReference>
<reference evidence="8 9" key="2">
    <citation type="journal article" date="2008" name="Nature">
        <title>The Phaeodactylum genome reveals the evolutionary history of diatom genomes.</title>
        <authorList>
            <person name="Bowler C."/>
            <person name="Allen A.E."/>
            <person name="Badger J.H."/>
            <person name="Grimwood J."/>
            <person name="Jabbari K."/>
            <person name="Kuo A."/>
            <person name="Maheswari U."/>
            <person name="Martens C."/>
            <person name="Maumus F."/>
            <person name="Otillar R.P."/>
            <person name="Rayko E."/>
            <person name="Salamov A."/>
            <person name="Vandepoele K."/>
            <person name="Beszteri B."/>
            <person name="Gruber A."/>
            <person name="Heijde M."/>
            <person name="Katinka M."/>
            <person name="Mock T."/>
            <person name="Valentin K."/>
            <person name="Verret F."/>
            <person name="Berges J.A."/>
            <person name="Brownlee C."/>
            <person name="Cadoret J.P."/>
            <person name="Chiovitti A."/>
            <person name="Choi C.J."/>
            <person name="Coesel S."/>
            <person name="De Martino A."/>
            <person name="Detter J.C."/>
            <person name="Durkin C."/>
            <person name="Falciatore A."/>
            <person name="Fournet J."/>
            <person name="Haruta M."/>
            <person name="Huysman M.J."/>
            <person name="Jenkins B.D."/>
            <person name="Jiroutova K."/>
            <person name="Jorgensen R.E."/>
            <person name="Joubert Y."/>
            <person name="Kaplan A."/>
            <person name="Kroger N."/>
            <person name="Kroth P.G."/>
            <person name="La Roche J."/>
            <person name="Lindquist E."/>
            <person name="Lommer M."/>
            <person name="Martin-Jezequel V."/>
            <person name="Lopez P.J."/>
            <person name="Lucas S."/>
            <person name="Mangogna M."/>
            <person name="McGinnis K."/>
            <person name="Medlin L.K."/>
            <person name="Montsant A."/>
            <person name="Oudot-Le Secq M.P."/>
            <person name="Napoli C."/>
            <person name="Obornik M."/>
            <person name="Parker M.S."/>
            <person name="Petit J.L."/>
            <person name="Porcel B.M."/>
            <person name="Poulsen N."/>
            <person name="Robison M."/>
            <person name="Rychlewski L."/>
            <person name="Rynearson T.A."/>
            <person name="Schmutz J."/>
            <person name="Shapiro H."/>
            <person name="Siaut M."/>
            <person name="Stanley M."/>
            <person name="Sussman M.R."/>
            <person name="Taylor A.R."/>
            <person name="Vardi A."/>
            <person name="von Dassow P."/>
            <person name="Vyverman W."/>
            <person name="Willis A."/>
            <person name="Wyrwicz L.S."/>
            <person name="Rokhsar D.S."/>
            <person name="Weissenbach J."/>
            <person name="Armbrust E.V."/>
            <person name="Green B.R."/>
            <person name="Van de Peer Y."/>
            <person name="Grigoriev I.V."/>
        </authorList>
    </citation>
    <scope>NUCLEOTIDE SEQUENCE [LARGE SCALE GENOMIC DNA]</scope>
    <source>
        <strain evidence="8 9">CCMP1335</strain>
    </source>
</reference>
<dbReference type="PANTHER" id="PTHR12385">
    <property type="entry name" value="CHOLINE TRANSPORTER-LIKE (SLC FAMILY 44)"/>
    <property type="match status" value="1"/>
</dbReference>
<evidence type="ECO:0000256" key="1">
    <source>
        <dbReference type="ARBA" id="ARBA00004141"/>
    </source>
</evidence>
<evidence type="ECO:0000313" key="9">
    <source>
        <dbReference type="Proteomes" id="UP000001449"/>
    </source>
</evidence>
<feature type="transmembrane region" description="Helical" evidence="7">
    <location>
        <begin position="358"/>
        <end position="383"/>
    </location>
</feature>
<feature type="transmembrane region" description="Helical" evidence="7">
    <location>
        <begin position="253"/>
        <end position="275"/>
    </location>
</feature>
<keyword evidence="5 7" id="KW-0472">Membrane</keyword>
<evidence type="ECO:0000256" key="4">
    <source>
        <dbReference type="ARBA" id="ARBA00022989"/>
    </source>
</evidence>
<dbReference type="KEGG" id="tps:THAPSDRAFT_13326"/>
<feature type="transmembrane region" description="Helical" evidence="7">
    <location>
        <begin position="296"/>
        <end position="320"/>
    </location>
</feature>
<dbReference type="PANTHER" id="PTHR12385:SF14">
    <property type="entry name" value="CHOLINE TRANSPORTER-LIKE 2"/>
    <property type="match status" value="1"/>
</dbReference>
<accession>B8C1T3</accession>
<dbReference type="GO" id="GO:0055085">
    <property type="term" value="P:transmembrane transport"/>
    <property type="evidence" value="ECO:0000318"/>
    <property type="project" value="GO_Central"/>
</dbReference>
<dbReference type="RefSeq" id="XP_002290523.1">
    <property type="nucleotide sequence ID" value="XM_002290487.1"/>
</dbReference>
<dbReference type="OMA" id="SNPENWI"/>
<evidence type="ECO:0000313" key="8">
    <source>
        <dbReference type="EMBL" id="EED92275.1"/>
    </source>
</evidence>
<feature type="transmembrane region" description="Helical" evidence="7">
    <location>
        <begin position="468"/>
        <end position="489"/>
    </location>
</feature>
<evidence type="ECO:0000256" key="3">
    <source>
        <dbReference type="ARBA" id="ARBA00022692"/>
    </source>
</evidence>
<evidence type="ECO:0000256" key="5">
    <source>
        <dbReference type="ARBA" id="ARBA00023136"/>
    </source>
</evidence>
<reference evidence="8 9" key="1">
    <citation type="journal article" date="2004" name="Science">
        <title>The genome of the diatom Thalassiosira pseudonana: ecology, evolution, and metabolism.</title>
        <authorList>
            <person name="Armbrust E.V."/>
            <person name="Berges J.A."/>
            <person name="Bowler C."/>
            <person name="Green B.R."/>
            <person name="Martinez D."/>
            <person name="Putnam N.H."/>
            <person name="Zhou S."/>
            <person name="Allen A.E."/>
            <person name="Apt K.E."/>
            <person name="Bechner M."/>
            <person name="Brzezinski M.A."/>
            <person name="Chaal B.K."/>
            <person name="Chiovitti A."/>
            <person name="Davis A.K."/>
            <person name="Demarest M.S."/>
            <person name="Detter J.C."/>
            <person name="Glavina T."/>
            <person name="Goodstein D."/>
            <person name="Hadi M.Z."/>
            <person name="Hellsten U."/>
            <person name="Hildebrand M."/>
            <person name="Jenkins B.D."/>
            <person name="Jurka J."/>
            <person name="Kapitonov V.V."/>
            <person name="Kroger N."/>
            <person name="Lau W.W."/>
            <person name="Lane T.W."/>
            <person name="Larimer F.W."/>
            <person name="Lippmeier J.C."/>
            <person name="Lucas S."/>
            <person name="Medina M."/>
            <person name="Montsant A."/>
            <person name="Obornik M."/>
            <person name="Parker M.S."/>
            <person name="Palenik B."/>
            <person name="Pazour G.J."/>
            <person name="Richardson P.M."/>
            <person name="Rynearson T.A."/>
            <person name="Saito M.A."/>
            <person name="Schwartz D.C."/>
            <person name="Thamatrakoln K."/>
            <person name="Valentin K."/>
            <person name="Vardi A."/>
            <person name="Wilkerson F.P."/>
            <person name="Rokhsar D.S."/>
        </authorList>
    </citation>
    <scope>NUCLEOTIDE SEQUENCE [LARGE SCALE GENOMIC DNA]</scope>
    <source>
        <strain evidence="8 9">CCMP1335</strain>
    </source>
</reference>
<comment type="function">
    <text evidence="7">Choline transporter.</text>
</comment>
<dbReference type="AlphaFoldDB" id="B8C1T3"/>
<feature type="transmembrane region" description="Helical" evidence="7">
    <location>
        <begin position="395"/>
        <end position="419"/>
    </location>
</feature>
<comment type="subcellular location">
    <subcellularLocation>
        <location evidence="7">Cell membrane</location>
        <topology evidence="7">Multi-pass membrane protein</topology>
    </subcellularLocation>
    <subcellularLocation>
        <location evidence="1">Membrane</location>
        <topology evidence="1">Multi-pass membrane protein</topology>
    </subcellularLocation>
</comment>
<evidence type="ECO:0000256" key="7">
    <source>
        <dbReference type="RuleBase" id="RU368066"/>
    </source>
</evidence>
<dbReference type="Pfam" id="PF04515">
    <property type="entry name" value="Choline_transpo"/>
    <property type="match status" value="1"/>
</dbReference>
<name>B8C1T3_THAPS</name>
<keyword evidence="3 7" id="KW-0812">Transmembrane</keyword>
<keyword evidence="4 7" id="KW-1133">Transmembrane helix</keyword>